<keyword evidence="8" id="KW-1185">Reference proteome</keyword>
<gene>
    <name evidence="7" type="ORF">P343_12500</name>
</gene>
<sequence length="248" mass="28470">MNETIQLLFHHRSIRGFSTENISQEKIDLLIQSAQHAPTNNFLQQYSIIDVTDEMKKKTLAKIGNQTYIAESNRLFVITADLHRNAEIAQEKGKSTEVLGSFDYCLRSFSDAFISAQNMVIAAESMGLGTVYLGSILNDAQAVIDLLHLPKYTFPVVGIAIGYPDQSPELKPRLPQIEIYHENEYHSSERMVHDLENYDQTVSQYYDLRNKNRRIDTFTDQIAKAMEKHPEKRMSMLNVLKSQGFMQY</sequence>
<keyword evidence="4 5" id="KW-0560">Oxidoreductase</keyword>
<dbReference type="SUPFAM" id="SSF55469">
    <property type="entry name" value="FMN-dependent nitroreductase-like"/>
    <property type="match status" value="1"/>
</dbReference>
<dbReference type="CDD" id="cd02146">
    <property type="entry name" value="NfsA-like"/>
    <property type="match status" value="1"/>
</dbReference>
<keyword evidence="3 5" id="KW-0288">FMN</keyword>
<dbReference type="EMBL" id="AWTC01000012">
    <property type="protein sequence ID" value="EST11388.1"/>
    <property type="molecule type" value="Genomic_DNA"/>
</dbReference>
<keyword evidence="5" id="KW-0521">NADP</keyword>
<dbReference type="Proteomes" id="UP000018296">
    <property type="component" value="Unassembled WGS sequence"/>
</dbReference>
<evidence type="ECO:0000259" key="6">
    <source>
        <dbReference type="Pfam" id="PF00881"/>
    </source>
</evidence>
<dbReference type="PATRIC" id="fig|1395513.3.peg.2536"/>
<keyword evidence="2 5" id="KW-0285">Flavoprotein</keyword>
<evidence type="ECO:0000256" key="5">
    <source>
        <dbReference type="PIRNR" id="PIRNR005426"/>
    </source>
</evidence>
<evidence type="ECO:0000256" key="1">
    <source>
        <dbReference type="ARBA" id="ARBA00008366"/>
    </source>
</evidence>
<proteinExistence type="inferred from homology"/>
<organism evidence="7 8">
    <name type="scientific">Sporolactobacillus laevolacticus DSM 442</name>
    <dbReference type="NCBI Taxonomy" id="1395513"/>
    <lineage>
        <taxon>Bacteria</taxon>
        <taxon>Bacillati</taxon>
        <taxon>Bacillota</taxon>
        <taxon>Bacilli</taxon>
        <taxon>Bacillales</taxon>
        <taxon>Sporolactobacillaceae</taxon>
        <taxon>Sporolactobacillus</taxon>
    </lineage>
</organism>
<evidence type="ECO:0000256" key="3">
    <source>
        <dbReference type="ARBA" id="ARBA00022643"/>
    </source>
</evidence>
<dbReference type="PANTHER" id="PTHR43425:SF3">
    <property type="entry name" value="NADPH-DEPENDENT OXIDOREDUCTASE"/>
    <property type="match status" value="1"/>
</dbReference>
<comment type="caution">
    <text evidence="7">The sequence shown here is derived from an EMBL/GenBank/DDBJ whole genome shotgun (WGS) entry which is preliminary data.</text>
</comment>
<evidence type="ECO:0000256" key="2">
    <source>
        <dbReference type="ARBA" id="ARBA00022630"/>
    </source>
</evidence>
<evidence type="ECO:0000256" key="4">
    <source>
        <dbReference type="ARBA" id="ARBA00023002"/>
    </source>
</evidence>
<dbReference type="eggNOG" id="COG0778">
    <property type="taxonomic scope" value="Bacteria"/>
</dbReference>
<dbReference type="Gene3D" id="3.40.109.10">
    <property type="entry name" value="NADH Oxidase"/>
    <property type="match status" value="1"/>
</dbReference>
<dbReference type="InterPro" id="IPR016446">
    <property type="entry name" value="Flavin_OxRdtase_Frp"/>
</dbReference>
<dbReference type="PANTHER" id="PTHR43425">
    <property type="entry name" value="OXYGEN-INSENSITIVE NADPH NITROREDUCTASE"/>
    <property type="match status" value="1"/>
</dbReference>
<comment type="similarity">
    <text evidence="1 5">Belongs to the flavin oxidoreductase frp family.</text>
</comment>
<dbReference type="STRING" id="1395513.P343_12500"/>
<protein>
    <submittedName>
        <fullName evidence="7">NADPH-flavin oxidoreductase</fullName>
    </submittedName>
</protein>
<dbReference type="PIRSF" id="PIRSF005426">
    <property type="entry name" value="Frp"/>
    <property type="match status" value="1"/>
</dbReference>
<dbReference type="InterPro" id="IPR000415">
    <property type="entry name" value="Nitroreductase-like"/>
</dbReference>
<feature type="domain" description="Nitroreductase" evidence="6">
    <location>
        <begin position="11"/>
        <end position="163"/>
    </location>
</feature>
<dbReference type="AlphaFoldDB" id="V6IVV2"/>
<dbReference type="OrthoDB" id="9775805at2"/>
<dbReference type="InterPro" id="IPR029479">
    <property type="entry name" value="Nitroreductase"/>
</dbReference>
<evidence type="ECO:0000313" key="7">
    <source>
        <dbReference type="EMBL" id="EST11388.1"/>
    </source>
</evidence>
<evidence type="ECO:0000313" key="8">
    <source>
        <dbReference type="Proteomes" id="UP000018296"/>
    </source>
</evidence>
<accession>V6IVV2</accession>
<reference evidence="7 8" key="1">
    <citation type="journal article" date="2013" name="Genome Announc.">
        <title>Genome Sequence of Sporolactobacillus laevolacticus DSM442, an Efficient Polymer-Grade D-Lactate Producer from Agricultural Waste Cottonseed as a Nitrogen Source.</title>
        <authorList>
            <person name="Wang H."/>
            <person name="Wang L."/>
            <person name="Ju J."/>
            <person name="Yu B."/>
            <person name="Ma Y."/>
        </authorList>
    </citation>
    <scope>NUCLEOTIDE SEQUENCE [LARGE SCALE GENOMIC DNA]</scope>
    <source>
        <strain evidence="7 8">DSM 442</strain>
    </source>
</reference>
<dbReference type="GO" id="GO:0016491">
    <property type="term" value="F:oxidoreductase activity"/>
    <property type="evidence" value="ECO:0007669"/>
    <property type="project" value="UniProtKB-UniRule"/>
</dbReference>
<dbReference type="Pfam" id="PF00881">
    <property type="entry name" value="Nitroreductase"/>
    <property type="match status" value="1"/>
</dbReference>
<dbReference type="RefSeq" id="WP_023510741.1">
    <property type="nucleotide sequence ID" value="NZ_AWTC01000012.1"/>
</dbReference>
<name>V6IVV2_9BACL</name>